<evidence type="ECO:0000256" key="6">
    <source>
        <dbReference type="HAMAP-Rule" id="MF_01877"/>
    </source>
</evidence>
<dbReference type="InterPro" id="IPR000878">
    <property type="entry name" value="4pyrrol_Mease"/>
</dbReference>
<dbReference type="InterPro" id="IPR018063">
    <property type="entry name" value="SAM_MeTrfase_RsmI_CS"/>
</dbReference>
<reference evidence="8 9" key="1">
    <citation type="journal article" date="2009" name="Stand. Genomic Sci.">
        <title>Complete genome sequence of Thermanaerovibrio acidaminovorans type strain (Su883).</title>
        <authorList>
            <person name="Chovatia M."/>
            <person name="Sikorski J."/>
            <person name="Schroder M."/>
            <person name="Lapidus A."/>
            <person name="Nolan M."/>
            <person name="Tice H."/>
            <person name="Glavina Del Rio T."/>
            <person name="Copeland A."/>
            <person name="Cheng J.F."/>
            <person name="Lucas S."/>
            <person name="Chen F."/>
            <person name="Bruce D."/>
            <person name="Goodwin L."/>
            <person name="Pitluck S."/>
            <person name="Ivanova N."/>
            <person name="Mavromatis K."/>
            <person name="Ovchinnikova G."/>
            <person name="Pati A."/>
            <person name="Chen A."/>
            <person name="Palaniappan K."/>
            <person name="Land M."/>
            <person name="Hauser L."/>
            <person name="Chang Y.J."/>
            <person name="Jeffries C.D."/>
            <person name="Chain P."/>
            <person name="Saunders E."/>
            <person name="Detter J.C."/>
            <person name="Brettin T."/>
            <person name="Rohde M."/>
            <person name="Goker M."/>
            <person name="Spring S."/>
            <person name="Bristow J."/>
            <person name="Markowitz V."/>
            <person name="Hugenholtz P."/>
            <person name="Kyrpides N.C."/>
            <person name="Klenk H.P."/>
            <person name="Eisen J.A."/>
        </authorList>
    </citation>
    <scope>NUCLEOTIDE SEQUENCE [LARGE SCALE GENOMIC DNA]</scope>
    <source>
        <strain evidence="9">ATCC 49978 / DSM 6589 / Su883</strain>
    </source>
</reference>
<dbReference type="NCBIfam" id="TIGR00096">
    <property type="entry name" value="16S rRNA (cytidine(1402)-2'-O)-methyltransferase"/>
    <property type="match status" value="1"/>
</dbReference>
<dbReference type="GO" id="GO:0070677">
    <property type="term" value="F:rRNA (cytosine-2'-O-)-methyltransferase activity"/>
    <property type="evidence" value="ECO:0007669"/>
    <property type="project" value="UniProtKB-UniRule"/>
</dbReference>
<comment type="function">
    <text evidence="6">Catalyzes the 2'-O-methylation of the ribose of cytidine 1402 (C1402) in 16S rRNA.</text>
</comment>
<dbReference type="SUPFAM" id="SSF53790">
    <property type="entry name" value="Tetrapyrrole methylase"/>
    <property type="match status" value="1"/>
</dbReference>
<dbReference type="PANTHER" id="PTHR46111">
    <property type="entry name" value="RIBOSOMAL RNA SMALL SUBUNIT METHYLTRANSFERASE I"/>
    <property type="match status" value="1"/>
</dbReference>
<evidence type="ECO:0000313" key="8">
    <source>
        <dbReference type="EMBL" id="ACZ19429.1"/>
    </source>
</evidence>
<evidence type="ECO:0000256" key="3">
    <source>
        <dbReference type="ARBA" id="ARBA00022603"/>
    </source>
</evidence>
<comment type="similarity">
    <text evidence="6">Belongs to the methyltransferase superfamily. RsmI family.</text>
</comment>
<dbReference type="Gene3D" id="3.40.1010.10">
    <property type="entry name" value="Cobalt-precorrin-4 Transmethylase, Domain 1"/>
    <property type="match status" value="1"/>
</dbReference>
<dbReference type="PIRSF" id="PIRSF005917">
    <property type="entry name" value="MTase_YraL"/>
    <property type="match status" value="1"/>
</dbReference>
<evidence type="ECO:0000259" key="7">
    <source>
        <dbReference type="Pfam" id="PF00590"/>
    </source>
</evidence>
<comment type="catalytic activity">
    <reaction evidence="6">
        <text>cytidine(1402) in 16S rRNA + S-adenosyl-L-methionine = 2'-O-methylcytidine(1402) in 16S rRNA + S-adenosyl-L-homocysteine + H(+)</text>
        <dbReference type="Rhea" id="RHEA:42924"/>
        <dbReference type="Rhea" id="RHEA-COMP:10285"/>
        <dbReference type="Rhea" id="RHEA-COMP:10286"/>
        <dbReference type="ChEBI" id="CHEBI:15378"/>
        <dbReference type="ChEBI" id="CHEBI:57856"/>
        <dbReference type="ChEBI" id="CHEBI:59789"/>
        <dbReference type="ChEBI" id="CHEBI:74495"/>
        <dbReference type="ChEBI" id="CHEBI:82748"/>
        <dbReference type="EC" id="2.1.1.198"/>
    </reaction>
</comment>
<dbReference type="InterPro" id="IPR014777">
    <property type="entry name" value="4pyrrole_Mease_sub1"/>
</dbReference>
<keyword evidence="5 6" id="KW-0949">S-adenosyl-L-methionine</keyword>
<dbReference type="HAMAP" id="MF_01877">
    <property type="entry name" value="16SrRNA_methyltr_I"/>
    <property type="match status" value="1"/>
</dbReference>
<evidence type="ECO:0000256" key="5">
    <source>
        <dbReference type="ARBA" id="ARBA00022691"/>
    </source>
</evidence>
<dbReference type="InterPro" id="IPR014776">
    <property type="entry name" value="4pyrrole_Mease_sub2"/>
</dbReference>
<keyword evidence="2 6" id="KW-0698">rRNA processing</keyword>
<evidence type="ECO:0000256" key="1">
    <source>
        <dbReference type="ARBA" id="ARBA00022490"/>
    </source>
</evidence>
<dbReference type="PROSITE" id="PS01296">
    <property type="entry name" value="RSMI"/>
    <property type="match status" value="1"/>
</dbReference>
<dbReference type="InterPro" id="IPR008189">
    <property type="entry name" value="rRNA_ssu_MeTfrase_I"/>
</dbReference>
<dbReference type="FunFam" id="3.40.1010.10:FF:000007">
    <property type="entry name" value="Ribosomal RNA small subunit methyltransferase I"/>
    <property type="match status" value="1"/>
</dbReference>
<keyword evidence="9" id="KW-1185">Reference proteome</keyword>
<dbReference type="Gene3D" id="3.30.950.10">
    <property type="entry name" value="Methyltransferase, Cobalt-precorrin-4 Transmethylase, Domain 2"/>
    <property type="match status" value="1"/>
</dbReference>
<dbReference type="RefSeq" id="WP_012869941.1">
    <property type="nucleotide sequence ID" value="NC_013522.1"/>
</dbReference>
<proteinExistence type="inferred from homology"/>
<feature type="domain" description="Tetrapyrrole methylase" evidence="7">
    <location>
        <begin position="3"/>
        <end position="201"/>
    </location>
</feature>
<dbReference type="AlphaFoldDB" id="D1B5Y8"/>
<accession>D1B5Y8</accession>
<dbReference type="EC" id="2.1.1.198" evidence="6"/>
<name>D1B5Y8_THEAS</name>
<dbReference type="CDD" id="cd11648">
    <property type="entry name" value="RsmI"/>
    <property type="match status" value="1"/>
</dbReference>
<evidence type="ECO:0000256" key="4">
    <source>
        <dbReference type="ARBA" id="ARBA00022679"/>
    </source>
</evidence>
<dbReference type="PANTHER" id="PTHR46111:SF1">
    <property type="entry name" value="RIBOSOMAL RNA SMALL SUBUNIT METHYLTRANSFERASE I"/>
    <property type="match status" value="1"/>
</dbReference>
<keyword evidence="3 6" id="KW-0489">Methyltransferase</keyword>
<gene>
    <name evidence="6" type="primary">rsmI</name>
    <name evidence="8" type="ordered locus">Taci_1197</name>
</gene>
<dbReference type="InterPro" id="IPR035996">
    <property type="entry name" value="4pyrrol_Methylase_sf"/>
</dbReference>
<evidence type="ECO:0000313" key="9">
    <source>
        <dbReference type="Proteomes" id="UP000002030"/>
    </source>
</evidence>
<dbReference type="Pfam" id="PF00590">
    <property type="entry name" value="TP_methylase"/>
    <property type="match status" value="1"/>
</dbReference>
<dbReference type="STRING" id="525903.Taci_1197"/>
<dbReference type="PATRIC" id="fig|525903.6.peg.1197"/>
<dbReference type="OrthoDB" id="9809084at2"/>
<evidence type="ECO:0000256" key="2">
    <source>
        <dbReference type="ARBA" id="ARBA00022552"/>
    </source>
</evidence>
<protein>
    <recommendedName>
        <fullName evidence="6">Ribosomal RNA small subunit methyltransferase I</fullName>
        <ecNumber evidence="6">2.1.1.198</ecNumber>
    </recommendedName>
    <alternativeName>
        <fullName evidence="6">16S rRNA 2'-O-ribose C1402 methyltransferase</fullName>
    </alternativeName>
    <alternativeName>
        <fullName evidence="6">rRNA (cytidine-2'-O-)-methyltransferase RsmI</fullName>
    </alternativeName>
</protein>
<dbReference type="EMBL" id="CP001818">
    <property type="protein sequence ID" value="ACZ19429.1"/>
    <property type="molecule type" value="Genomic_DNA"/>
</dbReference>
<keyword evidence="4 6" id="KW-0808">Transferase</keyword>
<dbReference type="HOGENOM" id="CLU_044779_0_0_0"/>
<dbReference type="Proteomes" id="UP000002030">
    <property type="component" value="Chromosome"/>
</dbReference>
<dbReference type="eggNOG" id="COG0313">
    <property type="taxonomic scope" value="Bacteria"/>
</dbReference>
<keyword evidence="1 6" id="KW-0963">Cytoplasm</keyword>
<sequence length="277" mass="30740">MPLVLVPTPIGNLGDVTIRALEVLRGAHVVACEDTRRTLKLLNHYGISKPLISLHEHNEVRRLGVLRDMLSRDMTVALVSDAGMPGISDPGHRALRMAVEEGFPVDVLPGPSAVITALVLSGLDPSRFTFHGFLKGRTSAKERSLRELARREETLVFYVSPHHLAEDLKLMLDVLGDRRGALLRELTKVHQEAVRGNLSEMLARAGEMRGEMVLVVEGFRGSQGDESQGELHWRSRGEELLRSGRPLKEVAELVSKEYGVRRNQVKEFLLGLLRGSD</sequence>
<dbReference type="KEGG" id="tai:Taci_1197"/>
<comment type="subcellular location">
    <subcellularLocation>
        <location evidence="6">Cytoplasm</location>
    </subcellularLocation>
</comment>
<dbReference type="GO" id="GO:0005737">
    <property type="term" value="C:cytoplasm"/>
    <property type="evidence" value="ECO:0007669"/>
    <property type="project" value="UniProtKB-SubCell"/>
</dbReference>
<dbReference type="EnsemblBacteria" id="ACZ19429">
    <property type="protein sequence ID" value="ACZ19429"/>
    <property type="gene ID" value="Taci_1197"/>
</dbReference>
<organism evidence="8 9">
    <name type="scientific">Thermanaerovibrio acidaminovorans (strain ATCC 49978 / DSM 6589 / Su883)</name>
    <name type="common">Selenomonas acidaminovorans</name>
    <dbReference type="NCBI Taxonomy" id="525903"/>
    <lineage>
        <taxon>Bacteria</taxon>
        <taxon>Thermotogati</taxon>
        <taxon>Synergistota</taxon>
        <taxon>Synergistia</taxon>
        <taxon>Synergistales</taxon>
        <taxon>Synergistaceae</taxon>
        <taxon>Thermanaerovibrio</taxon>
    </lineage>
</organism>